<keyword evidence="4 8" id="KW-0418">Kinase</keyword>
<organism evidence="8 9">
    <name type="scientific">Streptomyces guryensis</name>
    <dbReference type="NCBI Taxonomy" id="2886947"/>
    <lineage>
        <taxon>Bacteria</taxon>
        <taxon>Bacillati</taxon>
        <taxon>Actinomycetota</taxon>
        <taxon>Actinomycetes</taxon>
        <taxon>Kitasatosporales</taxon>
        <taxon>Streptomycetaceae</taxon>
        <taxon>Streptomyces</taxon>
    </lineage>
</organism>
<feature type="compositionally biased region" description="Polar residues" evidence="6">
    <location>
        <begin position="330"/>
        <end position="360"/>
    </location>
</feature>
<dbReference type="PANTHER" id="PTHR43671:SF13">
    <property type="entry name" value="SERINE_THREONINE-PROTEIN KINASE NEK2"/>
    <property type="match status" value="1"/>
</dbReference>
<dbReference type="Gene3D" id="3.30.200.20">
    <property type="entry name" value="Phosphorylase Kinase, domain 1"/>
    <property type="match status" value="1"/>
</dbReference>
<dbReference type="PANTHER" id="PTHR43671">
    <property type="entry name" value="SERINE/THREONINE-PROTEIN KINASE NEK"/>
    <property type="match status" value="1"/>
</dbReference>
<dbReference type="RefSeq" id="WP_232651964.1">
    <property type="nucleotide sequence ID" value="NZ_JAJSBI010000017.1"/>
</dbReference>
<evidence type="ECO:0000256" key="2">
    <source>
        <dbReference type="ARBA" id="ARBA00022679"/>
    </source>
</evidence>
<name>A0A9Q3VUS9_9ACTN</name>
<gene>
    <name evidence="8" type="ORF">LJ657_29970</name>
</gene>
<proteinExistence type="predicted"/>
<dbReference type="EC" id="2.7.11.1" evidence="1"/>
<dbReference type="SMART" id="SM00220">
    <property type="entry name" value="S_TKc"/>
    <property type="match status" value="1"/>
</dbReference>
<dbReference type="InterPro" id="IPR011009">
    <property type="entry name" value="Kinase-like_dom_sf"/>
</dbReference>
<keyword evidence="5" id="KW-0067">ATP-binding</keyword>
<protein>
    <recommendedName>
        <fullName evidence="1">non-specific serine/threonine protein kinase</fullName>
        <ecNumber evidence="1">2.7.11.1</ecNumber>
    </recommendedName>
</protein>
<evidence type="ECO:0000259" key="7">
    <source>
        <dbReference type="PROSITE" id="PS50011"/>
    </source>
</evidence>
<evidence type="ECO:0000256" key="4">
    <source>
        <dbReference type="ARBA" id="ARBA00022777"/>
    </source>
</evidence>
<feature type="region of interest" description="Disordered" evidence="6">
    <location>
        <begin position="330"/>
        <end position="393"/>
    </location>
</feature>
<comment type="caution">
    <text evidence="8">The sequence shown here is derived from an EMBL/GenBank/DDBJ whole genome shotgun (WGS) entry which is preliminary data.</text>
</comment>
<dbReference type="EMBL" id="JAJSBI010000017">
    <property type="protein sequence ID" value="MCD9877778.1"/>
    <property type="molecule type" value="Genomic_DNA"/>
</dbReference>
<dbReference type="Proteomes" id="UP001108029">
    <property type="component" value="Unassembled WGS sequence"/>
</dbReference>
<keyword evidence="2" id="KW-0808">Transferase</keyword>
<evidence type="ECO:0000256" key="6">
    <source>
        <dbReference type="SAM" id="MobiDB-lite"/>
    </source>
</evidence>
<dbReference type="Gene3D" id="1.10.510.10">
    <property type="entry name" value="Transferase(Phosphotransferase) domain 1"/>
    <property type="match status" value="1"/>
</dbReference>
<keyword evidence="3" id="KW-0547">Nucleotide-binding</keyword>
<sequence length="544" mass="57977">MTMVKAHVFTHELVAGRYRLVDVVHQETNRICWYGKDVNVGRAYLLTQIALPDDPDGEAAPRATARIIRMSETMGLMCPGAVATVVDAVEQDGVLWIVTEWIDGTPLGELVAQQGTFNYVRAARIGLELLDVLEAAHGEGITHGELSPGQVYVRDRGGIVVTGFGLAGATLAPRLSAPSYASPEQARDERIGPAADLWALGAILYTMVEGRPPFRDRDRPEATLKGVDRLPLRTPVHAGPLTGTVQGLLRKNSRERLTRAVVREALTRVLSEDPETLADTVARPRLRGVYTAACHAAPGWSRRTMAIGTALAVVTVTAAVLAATDQLPGTGTSATDTAPQPSVSATASATPPDSRTDGQNPSPSASSPTPTRSPTTSAPSPSASPSAGALPQGFSRYTAPEGFSVALPKGWKRVATSRVGGLSTRVTFGADGDPRTLAVTYSTVVGPDPVAVWRDDVQPQLEKDDGFRRIGEIKATTYQGYKAADMEWLSEADGTRVRTFGRGFLLGGGRGFSLRWTTPAADWDDSANRQALDTFLRTFRVTSG</sequence>
<feature type="domain" description="Protein kinase" evidence="7">
    <location>
        <begin position="18"/>
        <end position="270"/>
    </location>
</feature>
<evidence type="ECO:0000313" key="9">
    <source>
        <dbReference type="Proteomes" id="UP001108029"/>
    </source>
</evidence>
<dbReference type="GO" id="GO:0005524">
    <property type="term" value="F:ATP binding"/>
    <property type="evidence" value="ECO:0007669"/>
    <property type="project" value="UniProtKB-KW"/>
</dbReference>
<accession>A0A9Q3VUS9</accession>
<evidence type="ECO:0000313" key="8">
    <source>
        <dbReference type="EMBL" id="MCD9877778.1"/>
    </source>
</evidence>
<dbReference type="InterPro" id="IPR000719">
    <property type="entry name" value="Prot_kinase_dom"/>
</dbReference>
<keyword evidence="8" id="KW-0723">Serine/threonine-protein kinase</keyword>
<reference evidence="8" key="1">
    <citation type="submission" date="2021-12" db="EMBL/GenBank/DDBJ databases">
        <authorList>
            <person name="Lee J.-H."/>
            <person name="Kim S.-B."/>
        </authorList>
    </citation>
    <scope>NUCLEOTIDE SEQUENCE</scope>
    <source>
        <strain evidence="8">NR30</strain>
    </source>
</reference>
<dbReference type="AlphaFoldDB" id="A0A9Q3VUS9"/>
<dbReference type="PROSITE" id="PS50011">
    <property type="entry name" value="PROTEIN_KINASE_DOM"/>
    <property type="match status" value="1"/>
</dbReference>
<evidence type="ECO:0000256" key="1">
    <source>
        <dbReference type="ARBA" id="ARBA00012513"/>
    </source>
</evidence>
<dbReference type="SUPFAM" id="SSF56112">
    <property type="entry name" value="Protein kinase-like (PK-like)"/>
    <property type="match status" value="1"/>
</dbReference>
<evidence type="ECO:0000256" key="3">
    <source>
        <dbReference type="ARBA" id="ARBA00022741"/>
    </source>
</evidence>
<dbReference type="Pfam" id="PF00069">
    <property type="entry name" value="Pkinase"/>
    <property type="match status" value="1"/>
</dbReference>
<dbReference type="GO" id="GO:0004674">
    <property type="term" value="F:protein serine/threonine kinase activity"/>
    <property type="evidence" value="ECO:0007669"/>
    <property type="project" value="UniProtKB-KW"/>
</dbReference>
<keyword evidence="9" id="KW-1185">Reference proteome</keyword>
<evidence type="ECO:0000256" key="5">
    <source>
        <dbReference type="ARBA" id="ARBA00022840"/>
    </source>
</evidence>
<dbReference type="InterPro" id="IPR050660">
    <property type="entry name" value="NEK_Ser/Thr_kinase"/>
</dbReference>
<dbReference type="CDD" id="cd14014">
    <property type="entry name" value="STKc_PknB_like"/>
    <property type="match status" value="1"/>
</dbReference>
<feature type="compositionally biased region" description="Low complexity" evidence="6">
    <location>
        <begin position="361"/>
        <end position="387"/>
    </location>
</feature>